<dbReference type="EMBL" id="JAECZO010000194">
    <property type="protein sequence ID" value="KAK7198978.1"/>
    <property type="molecule type" value="Genomic_DNA"/>
</dbReference>
<evidence type="ECO:0000313" key="2">
    <source>
        <dbReference type="EMBL" id="KAK7198978.1"/>
    </source>
</evidence>
<protein>
    <submittedName>
        <fullName evidence="2">Uncharacterized protein</fullName>
    </submittedName>
</protein>
<evidence type="ECO:0000313" key="3">
    <source>
        <dbReference type="Proteomes" id="UP001430356"/>
    </source>
</evidence>
<name>A0AAW0F1P0_9TRYP</name>
<dbReference type="AlphaFoldDB" id="A0AAW0F1P0"/>
<reference evidence="2 3" key="1">
    <citation type="journal article" date="2021" name="MBio">
        <title>A New Model Trypanosomatid, Novymonas esmeraldas: Genomic Perception of Its 'Candidatus Pandoraea novymonadis' Endosymbiont.</title>
        <authorList>
            <person name="Zakharova A."/>
            <person name="Saura A."/>
            <person name="Butenko A."/>
            <person name="Podesvova L."/>
            <person name="Warmusova S."/>
            <person name="Kostygov A.Y."/>
            <person name="Nenarokova A."/>
            <person name="Lukes J."/>
            <person name="Opperdoes F.R."/>
            <person name="Yurchenko V."/>
        </authorList>
    </citation>
    <scope>NUCLEOTIDE SEQUENCE [LARGE SCALE GENOMIC DNA]</scope>
    <source>
        <strain evidence="2 3">E262AT.01</strain>
    </source>
</reference>
<feature type="region of interest" description="Disordered" evidence="1">
    <location>
        <begin position="116"/>
        <end position="210"/>
    </location>
</feature>
<comment type="caution">
    <text evidence="2">The sequence shown here is derived from an EMBL/GenBank/DDBJ whole genome shotgun (WGS) entry which is preliminary data.</text>
</comment>
<evidence type="ECO:0000256" key="1">
    <source>
        <dbReference type="SAM" id="MobiDB-lite"/>
    </source>
</evidence>
<gene>
    <name evidence="2" type="ORF">NESM_000865200</name>
</gene>
<keyword evidence="3" id="KW-1185">Reference proteome</keyword>
<dbReference type="Proteomes" id="UP001430356">
    <property type="component" value="Unassembled WGS sequence"/>
</dbReference>
<feature type="compositionally biased region" description="Low complexity" evidence="1">
    <location>
        <begin position="11"/>
        <end position="29"/>
    </location>
</feature>
<feature type="compositionally biased region" description="Pro residues" evidence="1">
    <location>
        <begin position="1"/>
        <end position="10"/>
    </location>
</feature>
<sequence length="210" mass="22684">MERTPQPQPPSHTSGSGSSSTRSSQLSEGEWLQPDDVPMLGATSPWQPTVYDPYGGLPRREDLDVYNTSQPLPPPAHEHDLRATYRSFRGVVLSTQSWGVQWPEATDTSVKRWIQRALKADDGDDAFTPSPQAPHQPPAASSGGEGRTKPRRRRPVRAPVKQPAQPPPTQQKRQHQSRAATAQPPGVDDHAPATAPAPAPAPPGSGEAEQ</sequence>
<feature type="region of interest" description="Disordered" evidence="1">
    <location>
        <begin position="1"/>
        <end position="80"/>
    </location>
</feature>
<organism evidence="2 3">
    <name type="scientific">Novymonas esmeraldas</name>
    <dbReference type="NCBI Taxonomy" id="1808958"/>
    <lineage>
        <taxon>Eukaryota</taxon>
        <taxon>Discoba</taxon>
        <taxon>Euglenozoa</taxon>
        <taxon>Kinetoplastea</taxon>
        <taxon>Metakinetoplastina</taxon>
        <taxon>Trypanosomatida</taxon>
        <taxon>Trypanosomatidae</taxon>
        <taxon>Novymonas</taxon>
    </lineage>
</organism>
<proteinExistence type="predicted"/>
<accession>A0AAW0F1P0</accession>